<dbReference type="GO" id="GO:0016787">
    <property type="term" value="F:hydrolase activity"/>
    <property type="evidence" value="ECO:0007669"/>
    <property type="project" value="UniProtKB-KW"/>
</dbReference>
<dbReference type="Gene3D" id="3.40.50.1000">
    <property type="entry name" value="HAD superfamily/HAD-like"/>
    <property type="match status" value="1"/>
</dbReference>
<evidence type="ECO:0000256" key="4">
    <source>
        <dbReference type="ARBA" id="ARBA00023277"/>
    </source>
</evidence>
<dbReference type="SFLD" id="SFLDG01129">
    <property type="entry name" value="C1.5:_HAD__Beta-PGM__Phosphata"/>
    <property type="match status" value="1"/>
</dbReference>
<dbReference type="Pfam" id="PF13419">
    <property type="entry name" value="HAD_2"/>
    <property type="match status" value="1"/>
</dbReference>
<dbReference type="InterPro" id="IPR050155">
    <property type="entry name" value="HAD-like_hydrolase_sf"/>
</dbReference>
<dbReference type="InterPro" id="IPR023214">
    <property type="entry name" value="HAD_sf"/>
</dbReference>
<evidence type="ECO:0000313" key="6">
    <source>
        <dbReference type="Proteomes" id="UP001065322"/>
    </source>
</evidence>
<name>A0ABY6AB64_9GAMM</name>
<dbReference type="InterPro" id="IPR023198">
    <property type="entry name" value="PGP-like_dom2"/>
</dbReference>
<dbReference type="SUPFAM" id="SSF56784">
    <property type="entry name" value="HAD-like"/>
    <property type="match status" value="1"/>
</dbReference>
<dbReference type="NCBIfam" id="TIGR01549">
    <property type="entry name" value="HAD-SF-IA-v1"/>
    <property type="match status" value="1"/>
</dbReference>
<keyword evidence="1" id="KW-0479">Metal-binding</keyword>
<proteinExistence type="predicted"/>
<reference evidence="6" key="1">
    <citation type="submission" date="2020-06" db="EMBL/GenBank/DDBJ databases">
        <title>Thalassolituus marinus alknpb1M-1, a hydrocarbon-degrading bacterium isolated from the deep-sea overlying water using an in-situ strategy from the South China Sea basin.</title>
        <authorList>
            <person name="Dong C."/>
            <person name="Chen Y."/>
            <person name="Shao Z."/>
        </authorList>
    </citation>
    <scope>NUCLEOTIDE SEQUENCE [LARGE SCALE GENOMIC DNA]</scope>
    <source>
        <strain evidence="6">alknpb1M-1</strain>
    </source>
</reference>
<gene>
    <name evidence="5" type="ORF">HUF19_11280</name>
</gene>
<protein>
    <submittedName>
        <fullName evidence="5">HAD-IA family hydrolase</fullName>
    </submittedName>
</protein>
<dbReference type="InterPro" id="IPR036412">
    <property type="entry name" value="HAD-like_sf"/>
</dbReference>
<keyword evidence="6" id="KW-1185">Reference proteome</keyword>
<dbReference type="Gene3D" id="1.10.150.240">
    <property type="entry name" value="Putative phosphatase, domain 2"/>
    <property type="match status" value="1"/>
</dbReference>
<dbReference type="Proteomes" id="UP001065322">
    <property type="component" value="Chromosome"/>
</dbReference>
<dbReference type="InterPro" id="IPR006439">
    <property type="entry name" value="HAD-SF_hydro_IA"/>
</dbReference>
<dbReference type="PANTHER" id="PTHR43434">
    <property type="entry name" value="PHOSPHOGLYCOLATE PHOSPHATASE"/>
    <property type="match status" value="1"/>
</dbReference>
<dbReference type="EMBL" id="CP054475">
    <property type="protein sequence ID" value="UXD87977.1"/>
    <property type="molecule type" value="Genomic_DNA"/>
</dbReference>
<dbReference type="SFLD" id="SFLDG01135">
    <property type="entry name" value="C1.5.6:_HAD__Beta-PGM__Phospha"/>
    <property type="match status" value="1"/>
</dbReference>
<keyword evidence="4" id="KW-0119">Carbohydrate metabolism</keyword>
<evidence type="ECO:0000313" key="5">
    <source>
        <dbReference type="EMBL" id="UXD87977.1"/>
    </source>
</evidence>
<dbReference type="PANTHER" id="PTHR43434:SF23">
    <property type="entry name" value="PHOSPHOGLYCOLATE PHOSPHATASE"/>
    <property type="match status" value="1"/>
</dbReference>
<dbReference type="NCBIfam" id="TIGR01509">
    <property type="entry name" value="HAD-SF-IA-v3"/>
    <property type="match status" value="1"/>
</dbReference>
<sequence length="230" mass="25211">MSLSRPKAILFDLDGTLVDTAPDFYDVVNGLRKELGKPLLADETIREQVSNGGAALTRLTFDHPDHAGRDLASAAQEFLDQRQQILDRYLQNIGLLSGYFPGFAEVITTLEQQDIRWGIVTNKPRLYTEALLAKLAITGDVVVCPDDVTKSKPHPEPLLKAAADLGLQATDCWYVGDHIRDIDAARAAGMLSIAATFGYIEAGDHPDNWQADRLIHQPLDLLSLLQASHG</sequence>
<evidence type="ECO:0000256" key="1">
    <source>
        <dbReference type="ARBA" id="ARBA00022723"/>
    </source>
</evidence>
<organism evidence="5 6">
    <name type="scientific">Thalassolituus hydrocarboniclasticus</name>
    <dbReference type="NCBI Taxonomy" id="2742796"/>
    <lineage>
        <taxon>Bacteria</taxon>
        <taxon>Pseudomonadati</taxon>
        <taxon>Pseudomonadota</taxon>
        <taxon>Gammaproteobacteria</taxon>
        <taxon>Oceanospirillales</taxon>
        <taxon>Oceanospirillaceae</taxon>
        <taxon>Thalassolituus</taxon>
    </lineage>
</organism>
<accession>A0ABY6AB64</accession>
<evidence type="ECO:0000256" key="3">
    <source>
        <dbReference type="ARBA" id="ARBA00022842"/>
    </source>
</evidence>
<dbReference type="SFLD" id="SFLDS00003">
    <property type="entry name" value="Haloacid_Dehalogenase"/>
    <property type="match status" value="1"/>
</dbReference>
<dbReference type="InterPro" id="IPR041492">
    <property type="entry name" value="HAD_2"/>
</dbReference>
<dbReference type="RefSeq" id="WP_260996736.1">
    <property type="nucleotide sequence ID" value="NZ_CP054475.1"/>
</dbReference>
<keyword evidence="3" id="KW-0460">Magnesium</keyword>
<keyword evidence="2 5" id="KW-0378">Hydrolase</keyword>
<evidence type="ECO:0000256" key="2">
    <source>
        <dbReference type="ARBA" id="ARBA00022801"/>
    </source>
</evidence>